<dbReference type="OrthoDB" id="1903104at2759"/>
<keyword evidence="6" id="KW-0805">Transcription regulation</keyword>
<dbReference type="InterPro" id="IPR019787">
    <property type="entry name" value="Znf_PHD-finger"/>
</dbReference>
<evidence type="ECO:0000256" key="10">
    <source>
        <dbReference type="SAM" id="MobiDB-lite"/>
    </source>
</evidence>
<feature type="compositionally biased region" description="Polar residues" evidence="10">
    <location>
        <begin position="487"/>
        <end position="503"/>
    </location>
</feature>
<feature type="region of interest" description="Disordered" evidence="10">
    <location>
        <begin position="616"/>
        <end position="689"/>
    </location>
</feature>
<evidence type="ECO:0000256" key="3">
    <source>
        <dbReference type="ARBA" id="ARBA00022737"/>
    </source>
</evidence>
<dbReference type="PANTHER" id="PTHR45888:SF4">
    <property type="entry name" value="PHD FINGER PROTEIN 10"/>
    <property type="match status" value="1"/>
</dbReference>
<dbReference type="EMBL" id="KI394805">
    <property type="protein sequence ID" value="ERN00866.1"/>
    <property type="molecule type" value="Genomic_DNA"/>
</dbReference>
<feature type="region of interest" description="Disordered" evidence="10">
    <location>
        <begin position="717"/>
        <end position="760"/>
    </location>
</feature>
<evidence type="ECO:0000256" key="6">
    <source>
        <dbReference type="ARBA" id="ARBA00023015"/>
    </source>
</evidence>
<dbReference type="eggNOG" id="KOG4443">
    <property type="taxonomic scope" value="Eukaryota"/>
</dbReference>
<keyword evidence="2" id="KW-0479">Metal-binding</keyword>
<evidence type="ECO:0000256" key="1">
    <source>
        <dbReference type="ARBA" id="ARBA00004123"/>
    </source>
</evidence>
<dbReference type="GO" id="GO:0003712">
    <property type="term" value="F:transcription coregulator activity"/>
    <property type="evidence" value="ECO:0000318"/>
    <property type="project" value="GO_Central"/>
</dbReference>
<dbReference type="OMA" id="EMMDANW"/>
<evidence type="ECO:0000256" key="2">
    <source>
        <dbReference type="ARBA" id="ARBA00022723"/>
    </source>
</evidence>
<evidence type="ECO:0000256" key="7">
    <source>
        <dbReference type="ARBA" id="ARBA00023163"/>
    </source>
</evidence>
<gene>
    <name evidence="12" type="ORF">AMTR_s00103p00114590</name>
</gene>
<dbReference type="Proteomes" id="UP000017836">
    <property type="component" value="Unassembled WGS sequence"/>
</dbReference>
<dbReference type="GO" id="GO:0006357">
    <property type="term" value="P:regulation of transcription by RNA polymerase II"/>
    <property type="evidence" value="ECO:0000318"/>
    <property type="project" value="GO_Central"/>
</dbReference>
<dbReference type="InterPro" id="IPR001965">
    <property type="entry name" value="Znf_PHD"/>
</dbReference>
<dbReference type="KEGG" id="atr:18428938"/>
<feature type="compositionally biased region" description="Basic and acidic residues" evidence="10">
    <location>
        <begin position="659"/>
        <end position="673"/>
    </location>
</feature>
<dbReference type="SMART" id="SM00249">
    <property type="entry name" value="PHD"/>
    <property type="match status" value="3"/>
</dbReference>
<dbReference type="FunFam" id="3.30.40.10:FF:000238">
    <property type="entry name" value="PHD finger family protein"/>
    <property type="match status" value="1"/>
</dbReference>
<dbReference type="SUPFAM" id="SSF57903">
    <property type="entry name" value="FYVE/PHD zinc finger"/>
    <property type="match status" value="3"/>
</dbReference>
<sequence length="844" mass="92825">MAFHVACPITCQRICFCTLGFPENLQSEKGRRAFVDEVNVLEDILKDPWFLRAGGRKTLQVQVPHVEKGDGLSKKQGDSVTGVDGEGEELQSVQTKRVSLQKKAIAASLAAEDLARRFETGNFADVSGASIKDQNGDDRDGSAVKVMCRMCFSAESEGSSRAARMLSCKTCNKKYHRNCLKSWANHRDLFDWHSWVCASCRICEVCRRSGDPNKLMFCKRCDAACHSYCQQPPHKNVTPGPYLCPKHTRCHSCGSTVPGSGSSTRWFLGYTCCDACGRLFVKGKYCPVCLKVYRDSESTPMVCCDACGRWVHCHCDGISDEKYQEFQTDRNLYYKCACCRGDCYEVRDLDDAVQELWRRRDDAEQDQIANSRAAAGLITHEDRVPLSPSSDDEQHPHIVSKGEFGRTLKFSVKGISEKVLKSVKEQGKYSNNGLLSKKYAKKKTSQTQSNGKTEGLNEMLGAHAENSLGDHKVDGSRLEVASAAGSMPSNTLSIGNESENSPISQSGIGSKVFVQGAAVHSDTRNPKIVKIKSSKSRVVDLEDASGKLASAPEGGKRPKIVIHLSKKGTANDVSRSDASNSHREQSSAASGSEDVSQKEMHILGLHDQIAMIDDDRGFKDDISSHPSTLMERGKPGGVIKHCNIKPEDSRLGSPNVGGETDKGAFESIPEERIPSVTGKRKTRGNTSEEDIFLRNDTPAIVDSSSSKLSLKFKLKNPSHSLWGPQGDGDEKNSVKGQRSKRKRPISLAENGSFVPRDDPINEVGDPINEVLDANWILKKLGKDAVGKRVEVHQPSDNSWHEGVVTNMIEGSSTLSVQLDDGRDRTLDLGKQGIRFISQKHRRLR</sequence>
<proteinExistence type="predicted"/>
<feature type="region of interest" description="Disordered" evidence="10">
    <location>
        <begin position="379"/>
        <end position="400"/>
    </location>
</feature>
<protein>
    <recommendedName>
        <fullName evidence="11">PHD-type domain-containing protein</fullName>
    </recommendedName>
</protein>
<feature type="region of interest" description="Disordered" evidence="10">
    <location>
        <begin position="564"/>
        <end position="596"/>
    </location>
</feature>
<dbReference type="FunFam" id="3.30.40.10:FF:000638">
    <property type="entry name" value="PHD finger family protein"/>
    <property type="match status" value="1"/>
</dbReference>
<keyword evidence="8" id="KW-0539">Nucleus</keyword>
<evidence type="ECO:0000256" key="8">
    <source>
        <dbReference type="ARBA" id="ARBA00023242"/>
    </source>
</evidence>
<dbReference type="GO" id="GO:0003682">
    <property type="term" value="F:chromatin binding"/>
    <property type="evidence" value="ECO:0000318"/>
    <property type="project" value="GO_Central"/>
</dbReference>
<dbReference type="GO" id="GO:0004402">
    <property type="term" value="F:histone acetyltransferase activity"/>
    <property type="evidence" value="ECO:0000318"/>
    <property type="project" value="GO_Central"/>
</dbReference>
<dbReference type="InterPro" id="IPR013083">
    <property type="entry name" value="Znf_RING/FYVE/PHD"/>
</dbReference>
<dbReference type="GO" id="GO:0005634">
    <property type="term" value="C:nucleus"/>
    <property type="evidence" value="ECO:0000318"/>
    <property type="project" value="GO_Central"/>
</dbReference>
<dbReference type="Gene3D" id="3.30.40.10">
    <property type="entry name" value="Zinc/RING finger domain, C3HC4 (zinc finger)"/>
    <property type="match status" value="3"/>
</dbReference>
<dbReference type="GO" id="GO:0008270">
    <property type="term" value="F:zinc ion binding"/>
    <property type="evidence" value="ECO:0007669"/>
    <property type="project" value="UniProtKB-KW"/>
</dbReference>
<keyword evidence="4 9" id="KW-0863">Zinc-finger</keyword>
<dbReference type="PANTHER" id="PTHR45888">
    <property type="entry name" value="HL01030P-RELATED"/>
    <property type="match status" value="1"/>
</dbReference>
<feature type="region of interest" description="Disordered" evidence="10">
    <location>
        <begin position="481"/>
        <end position="503"/>
    </location>
</feature>
<dbReference type="HOGENOM" id="CLU_015510_0_0_1"/>
<feature type="compositionally biased region" description="Basic and acidic residues" evidence="10">
    <location>
        <begin position="67"/>
        <end position="77"/>
    </location>
</feature>
<accession>W1NZX2</accession>
<feature type="domain" description="PHD-type" evidence="11">
    <location>
        <begin position="283"/>
        <end position="342"/>
    </location>
</feature>
<evidence type="ECO:0000313" key="13">
    <source>
        <dbReference type="Proteomes" id="UP000017836"/>
    </source>
</evidence>
<feature type="region of interest" description="Disordered" evidence="10">
    <location>
        <begin position="67"/>
        <end position="88"/>
    </location>
</feature>
<keyword evidence="13" id="KW-1185">Reference proteome</keyword>
<evidence type="ECO:0000256" key="4">
    <source>
        <dbReference type="ARBA" id="ARBA00022771"/>
    </source>
</evidence>
<dbReference type="STRING" id="13333.W1NZX2"/>
<dbReference type="Pfam" id="PF00628">
    <property type="entry name" value="PHD"/>
    <property type="match status" value="1"/>
</dbReference>
<feature type="domain" description="PHD-type" evidence="11">
    <location>
        <begin position="145"/>
        <end position="203"/>
    </location>
</feature>
<reference evidence="13" key="1">
    <citation type="journal article" date="2013" name="Science">
        <title>The Amborella genome and the evolution of flowering plants.</title>
        <authorList>
            <consortium name="Amborella Genome Project"/>
        </authorList>
    </citation>
    <scope>NUCLEOTIDE SEQUENCE [LARGE SCALE GENOMIC DNA]</scope>
</reference>
<keyword evidence="5" id="KW-0862">Zinc</keyword>
<keyword evidence="7" id="KW-0804">Transcription</keyword>
<dbReference type="AlphaFoldDB" id="W1NZX2"/>
<comment type="subcellular location">
    <subcellularLocation>
        <location evidence="1">Nucleus</location>
    </subcellularLocation>
</comment>
<organism evidence="12 13">
    <name type="scientific">Amborella trichopoda</name>
    <dbReference type="NCBI Taxonomy" id="13333"/>
    <lineage>
        <taxon>Eukaryota</taxon>
        <taxon>Viridiplantae</taxon>
        <taxon>Streptophyta</taxon>
        <taxon>Embryophyta</taxon>
        <taxon>Tracheophyta</taxon>
        <taxon>Spermatophyta</taxon>
        <taxon>Magnoliopsida</taxon>
        <taxon>Amborellales</taxon>
        <taxon>Amborellaceae</taxon>
        <taxon>Amborella</taxon>
    </lineage>
</organism>
<dbReference type="PROSITE" id="PS50016">
    <property type="entry name" value="ZF_PHD_2"/>
    <property type="match status" value="2"/>
</dbReference>
<keyword evidence="3" id="KW-0677">Repeat</keyword>
<dbReference type="GO" id="GO:0000785">
    <property type="term" value="C:chromatin"/>
    <property type="evidence" value="ECO:0000318"/>
    <property type="project" value="GO_Central"/>
</dbReference>
<evidence type="ECO:0000313" key="12">
    <source>
        <dbReference type="EMBL" id="ERN00866.1"/>
    </source>
</evidence>
<dbReference type="InterPro" id="IPR011011">
    <property type="entry name" value="Znf_FYVE_PHD"/>
</dbReference>
<dbReference type="Gramene" id="ERN00866">
    <property type="protein sequence ID" value="ERN00866"/>
    <property type="gene ID" value="AMTR_s00103p00114590"/>
</dbReference>
<evidence type="ECO:0000259" key="11">
    <source>
        <dbReference type="PROSITE" id="PS50016"/>
    </source>
</evidence>
<evidence type="ECO:0000256" key="9">
    <source>
        <dbReference type="PROSITE-ProRule" id="PRU00146"/>
    </source>
</evidence>
<name>W1NZX2_AMBTC</name>
<evidence type="ECO:0000256" key="5">
    <source>
        <dbReference type="ARBA" id="ARBA00022833"/>
    </source>
</evidence>